<dbReference type="GO" id="GO:0044718">
    <property type="term" value="P:siderophore transmembrane transport"/>
    <property type="evidence" value="ECO:0007669"/>
    <property type="project" value="TreeGrafter"/>
</dbReference>
<sequence>MRSQFFAGSAALALMFAMSVPARAQEASVDPGADEAAPVATRAASGARVFTPADFERFAPRNALDMLNRVPGFTLRGEDGQRGLGQASANVVIDGERIASKSDGVFAQLQRIPTDRVVRIEIVDGASLGIPGLSGQVANVITRAGDISGRFEYHASARPEYGEPTFLGAEVSLTGSNDRFEWTVAAGNGTGTGGAGGGEAFLYDGDGVLLEQRYPESLYKGNFPRVSGTAKYTTGGGTLINANASYDREYSDFTEEEYRDLVTGIDRLRLFHNRYRAWSYELGGDIDFALAGGRLKLIGLERYTRGRSTNDSTLDFDDGSPDTGNRFVTRAETGERIGRAEYRWDMLGGGWQIDAEAAFNRYSRKAQLFDLDAGGDYVDVPFPGASGGVTEDRYETILTHNRSLAGNLTLQIGAGLEHSTLSQSGPQGLTRSFLRPKGSVNLAWKVNDRLDLSLEIARRVGQLSFGDFLASVSLQQGQQNAGNVELVPQQSWEAQVEAARDLGRWGSTNLRLYARLIEDYIELIPVEGGLETRGNIDRATLYGLRWNTTLNLDPLGFAGAKLDILAQAEESSLDDPLTGLPRAFSSIEDRELDVTLRHDIPGSDWAWTAGFQYNHTLPYYRLGEFGREYEGPTYTFASIENKDVFGMTAKLTVFNLTDGRARSERLIYGGYRDRTGLLLREVRNQAVGPIFMFELSGDF</sequence>
<dbReference type="EMBL" id="RPFZ01000001">
    <property type="protein sequence ID" value="RPF71972.1"/>
    <property type="molecule type" value="Genomic_DNA"/>
</dbReference>
<dbReference type="GO" id="GO:0015344">
    <property type="term" value="F:siderophore uptake transmembrane transporter activity"/>
    <property type="evidence" value="ECO:0007669"/>
    <property type="project" value="TreeGrafter"/>
</dbReference>
<feature type="signal peptide" evidence="2">
    <location>
        <begin position="1"/>
        <end position="24"/>
    </location>
</feature>
<organism evidence="4 5">
    <name type="scientific">Aurantiacibacter spongiae</name>
    <dbReference type="NCBI Taxonomy" id="2488860"/>
    <lineage>
        <taxon>Bacteria</taxon>
        <taxon>Pseudomonadati</taxon>
        <taxon>Pseudomonadota</taxon>
        <taxon>Alphaproteobacteria</taxon>
        <taxon>Sphingomonadales</taxon>
        <taxon>Erythrobacteraceae</taxon>
        <taxon>Aurantiacibacter</taxon>
    </lineage>
</organism>
<name>A0A3N5DJT9_9SPHN</name>
<evidence type="ECO:0000256" key="1">
    <source>
        <dbReference type="ARBA" id="ARBA00022729"/>
    </source>
</evidence>
<reference evidence="4 5" key="1">
    <citation type="submission" date="2018-11" db="EMBL/GenBank/DDBJ databases">
        <title>Erythrobacter spongiae sp. nov., isolated from a marine sponge.</title>
        <authorList>
            <person name="Zhuang L."/>
            <person name="Luo L."/>
        </authorList>
    </citation>
    <scope>NUCLEOTIDE SEQUENCE [LARGE SCALE GENOMIC DNA]</scope>
    <source>
        <strain evidence="4 5">HN-E23</strain>
    </source>
</reference>
<protein>
    <recommendedName>
        <fullName evidence="3">TonB-dependent receptor plug domain-containing protein</fullName>
    </recommendedName>
</protein>
<dbReference type="SUPFAM" id="SSF56935">
    <property type="entry name" value="Porins"/>
    <property type="match status" value="1"/>
</dbReference>
<dbReference type="Gene3D" id="2.170.130.10">
    <property type="entry name" value="TonB-dependent receptor, plug domain"/>
    <property type="match status" value="1"/>
</dbReference>
<proteinExistence type="predicted"/>
<accession>A0A3N5DJT9</accession>
<dbReference type="AlphaFoldDB" id="A0A3N5DJT9"/>
<evidence type="ECO:0000256" key="2">
    <source>
        <dbReference type="SAM" id="SignalP"/>
    </source>
</evidence>
<comment type="caution">
    <text evidence="4">The sequence shown here is derived from an EMBL/GenBank/DDBJ whole genome shotgun (WGS) entry which is preliminary data.</text>
</comment>
<gene>
    <name evidence="4" type="ORF">EG799_10365</name>
</gene>
<dbReference type="Pfam" id="PF07715">
    <property type="entry name" value="Plug"/>
    <property type="match status" value="1"/>
</dbReference>
<evidence type="ECO:0000259" key="3">
    <source>
        <dbReference type="Pfam" id="PF07715"/>
    </source>
</evidence>
<keyword evidence="5" id="KW-1185">Reference proteome</keyword>
<keyword evidence="1 2" id="KW-0732">Signal</keyword>
<dbReference type="InterPro" id="IPR039426">
    <property type="entry name" value="TonB-dep_rcpt-like"/>
</dbReference>
<dbReference type="InterPro" id="IPR037066">
    <property type="entry name" value="Plug_dom_sf"/>
</dbReference>
<feature type="domain" description="TonB-dependent receptor plug" evidence="3">
    <location>
        <begin position="46"/>
        <end position="127"/>
    </location>
</feature>
<dbReference type="PANTHER" id="PTHR30069">
    <property type="entry name" value="TONB-DEPENDENT OUTER MEMBRANE RECEPTOR"/>
    <property type="match status" value="1"/>
</dbReference>
<dbReference type="Proteomes" id="UP000275232">
    <property type="component" value="Unassembled WGS sequence"/>
</dbReference>
<feature type="chain" id="PRO_5018058673" description="TonB-dependent receptor plug domain-containing protein" evidence="2">
    <location>
        <begin position="25"/>
        <end position="699"/>
    </location>
</feature>
<evidence type="ECO:0000313" key="4">
    <source>
        <dbReference type="EMBL" id="RPF71972.1"/>
    </source>
</evidence>
<dbReference type="InterPro" id="IPR012910">
    <property type="entry name" value="Plug_dom"/>
</dbReference>
<evidence type="ECO:0000313" key="5">
    <source>
        <dbReference type="Proteomes" id="UP000275232"/>
    </source>
</evidence>
<dbReference type="OrthoDB" id="7622322at2"/>
<dbReference type="PANTHER" id="PTHR30069:SF29">
    <property type="entry name" value="HEMOGLOBIN AND HEMOGLOBIN-HAPTOGLOBIN-BINDING PROTEIN 1-RELATED"/>
    <property type="match status" value="1"/>
</dbReference>